<dbReference type="EMBL" id="BAAAGU010000052">
    <property type="protein sequence ID" value="GAA0661190.1"/>
    <property type="molecule type" value="Genomic_DNA"/>
</dbReference>
<name>A0ABN1HP28_9ACTN</name>
<proteinExistence type="predicted"/>
<gene>
    <name evidence="2" type="ORF">GCM10009535_45900</name>
</gene>
<protein>
    <submittedName>
        <fullName evidence="2">Uncharacterized protein</fullName>
    </submittedName>
</protein>
<organism evidence="2 3">
    <name type="scientific">Streptomyces thermocarboxydovorans</name>
    <dbReference type="NCBI Taxonomy" id="59298"/>
    <lineage>
        <taxon>Bacteria</taxon>
        <taxon>Bacillati</taxon>
        <taxon>Actinomycetota</taxon>
        <taxon>Actinomycetes</taxon>
        <taxon>Kitasatosporales</taxon>
        <taxon>Streptomycetaceae</taxon>
        <taxon>Streptomyces</taxon>
    </lineage>
</organism>
<dbReference type="Proteomes" id="UP001500724">
    <property type="component" value="Unassembled WGS sequence"/>
</dbReference>
<sequence>MIDEFGVQMGAAEEVHQPVHPCVDGVGVIGRLAADGAAGEDRPLSLVRGSRERVEVVERGALGAGQLPGADCRGQAGEAQQAADDHHDGPEALVQGESGAVDAADAVFARGLRQTSRAVEPVGVGDRQGLDAEAGGLGDQLLHMVGTEEPARSPRISSPGPAEGQ</sequence>
<feature type="region of interest" description="Disordered" evidence="1">
    <location>
        <begin position="62"/>
        <end position="93"/>
    </location>
</feature>
<accession>A0ABN1HP28</accession>
<reference evidence="2 3" key="1">
    <citation type="journal article" date="2019" name="Int. J. Syst. Evol. Microbiol.">
        <title>The Global Catalogue of Microorganisms (GCM) 10K type strain sequencing project: providing services to taxonomists for standard genome sequencing and annotation.</title>
        <authorList>
            <consortium name="The Broad Institute Genomics Platform"/>
            <consortium name="The Broad Institute Genome Sequencing Center for Infectious Disease"/>
            <person name="Wu L."/>
            <person name="Ma J."/>
        </authorList>
    </citation>
    <scope>NUCLEOTIDE SEQUENCE [LARGE SCALE GENOMIC DNA]</scope>
    <source>
        <strain evidence="2 3">JCM 10367</strain>
    </source>
</reference>
<keyword evidence="3" id="KW-1185">Reference proteome</keyword>
<comment type="caution">
    <text evidence="2">The sequence shown here is derived from an EMBL/GenBank/DDBJ whole genome shotgun (WGS) entry which is preliminary data.</text>
</comment>
<evidence type="ECO:0000313" key="3">
    <source>
        <dbReference type="Proteomes" id="UP001500724"/>
    </source>
</evidence>
<evidence type="ECO:0000256" key="1">
    <source>
        <dbReference type="SAM" id="MobiDB-lite"/>
    </source>
</evidence>
<feature type="region of interest" description="Disordered" evidence="1">
    <location>
        <begin position="120"/>
        <end position="165"/>
    </location>
</feature>
<evidence type="ECO:0000313" key="2">
    <source>
        <dbReference type="EMBL" id="GAA0661190.1"/>
    </source>
</evidence>